<comment type="caution">
    <text evidence="1">The sequence shown here is derived from an EMBL/GenBank/DDBJ whole genome shotgun (WGS) entry which is preliminary data.</text>
</comment>
<gene>
    <name evidence="1" type="ORF">PSON_ATCC_30995.1.T2360021</name>
</gene>
<keyword evidence="2" id="KW-1185">Reference proteome</keyword>
<dbReference type="AlphaFoldDB" id="A0A8S1RQA4"/>
<proteinExistence type="predicted"/>
<accession>A0A8S1RQA4</accession>
<protein>
    <submittedName>
        <fullName evidence="1">Uncharacterized protein</fullName>
    </submittedName>
</protein>
<sequence>MAEIDKYLIIECWRRRTSINSFQSKRVVQKETNEKQRILLQLRGGTIKRRQVRDKKTRLVVKIQKNKEELEIEEYGEGQTQIDSKKQRKNKL</sequence>
<evidence type="ECO:0000313" key="2">
    <source>
        <dbReference type="Proteomes" id="UP000692954"/>
    </source>
</evidence>
<evidence type="ECO:0000313" key="1">
    <source>
        <dbReference type="EMBL" id="CAD8129657.1"/>
    </source>
</evidence>
<reference evidence="1" key="1">
    <citation type="submission" date="2021-01" db="EMBL/GenBank/DDBJ databases">
        <authorList>
            <consortium name="Genoscope - CEA"/>
            <person name="William W."/>
        </authorList>
    </citation>
    <scope>NUCLEOTIDE SEQUENCE</scope>
</reference>
<name>A0A8S1RQA4_9CILI</name>
<organism evidence="1 2">
    <name type="scientific">Paramecium sonneborni</name>
    <dbReference type="NCBI Taxonomy" id="65129"/>
    <lineage>
        <taxon>Eukaryota</taxon>
        <taxon>Sar</taxon>
        <taxon>Alveolata</taxon>
        <taxon>Ciliophora</taxon>
        <taxon>Intramacronucleata</taxon>
        <taxon>Oligohymenophorea</taxon>
        <taxon>Peniculida</taxon>
        <taxon>Parameciidae</taxon>
        <taxon>Paramecium</taxon>
    </lineage>
</organism>
<dbReference type="EMBL" id="CAJJDN010000236">
    <property type="protein sequence ID" value="CAD8129657.1"/>
    <property type="molecule type" value="Genomic_DNA"/>
</dbReference>
<dbReference type="Proteomes" id="UP000692954">
    <property type="component" value="Unassembled WGS sequence"/>
</dbReference>